<dbReference type="AlphaFoldDB" id="A0A4Q7VDH1"/>
<sequence>MALRKASRAEDCSVLEQIPNIGASLAADLRLIGVHEPAQLRGCDAFGLYCDLCCASGQRQDPCVLDTFMAATDFMNGAEARPWWAYTARRKQTFGQVPDAETRMSPARPPEGANSLSEGRRAAPRAHPMSGSG</sequence>
<accession>A0A4Q7VDH1</accession>
<dbReference type="Pfam" id="PF11731">
    <property type="entry name" value="Cdd1"/>
    <property type="match status" value="1"/>
</dbReference>
<feature type="region of interest" description="Disordered" evidence="1">
    <location>
        <begin position="95"/>
        <end position="133"/>
    </location>
</feature>
<proteinExistence type="predicted"/>
<reference evidence="2 3" key="1">
    <citation type="submission" date="2019-02" db="EMBL/GenBank/DDBJ databases">
        <title>Genomic Encyclopedia of Type Strains, Phase IV (KMG-IV): sequencing the most valuable type-strain genomes for metagenomic binning, comparative biology and taxonomic classification.</title>
        <authorList>
            <person name="Goeker M."/>
        </authorList>
    </citation>
    <scope>NUCLEOTIDE SEQUENCE [LARGE SCALE GENOMIC DNA]</scope>
    <source>
        <strain evidence="2 3">DSM 19570</strain>
    </source>
</reference>
<evidence type="ECO:0000313" key="2">
    <source>
        <dbReference type="EMBL" id="RZT93780.1"/>
    </source>
</evidence>
<evidence type="ECO:0000313" key="3">
    <source>
        <dbReference type="Proteomes" id="UP000293671"/>
    </source>
</evidence>
<organism evidence="2 3">
    <name type="scientific">Rivibacter subsaxonicus</name>
    <dbReference type="NCBI Taxonomy" id="457575"/>
    <lineage>
        <taxon>Bacteria</taxon>
        <taxon>Pseudomonadati</taxon>
        <taxon>Pseudomonadota</taxon>
        <taxon>Betaproteobacteria</taxon>
        <taxon>Burkholderiales</taxon>
        <taxon>Rivibacter</taxon>
    </lineage>
</organism>
<protein>
    <submittedName>
        <fullName evidence="2">Pathogenicity locus Cdd1 protein</fullName>
    </submittedName>
</protein>
<dbReference type="EMBL" id="SHKP01000008">
    <property type="protein sequence ID" value="RZT93780.1"/>
    <property type="molecule type" value="Genomic_DNA"/>
</dbReference>
<comment type="caution">
    <text evidence="2">The sequence shown here is derived from an EMBL/GenBank/DDBJ whole genome shotgun (WGS) entry which is preliminary data.</text>
</comment>
<keyword evidence="3" id="KW-1185">Reference proteome</keyword>
<gene>
    <name evidence="2" type="ORF">EV670_3334</name>
</gene>
<dbReference type="Proteomes" id="UP000293671">
    <property type="component" value="Unassembled WGS sequence"/>
</dbReference>
<name>A0A4Q7VDH1_9BURK</name>
<dbReference type="Gene3D" id="1.10.150.20">
    <property type="entry name" value="5' to 3' exonuclease, C-terminal subdomain"/>
    <property type="match status" value="1"/>
</dbReference>
<dbReference type="InterPro" id="IPR021725">
    <property type="entry name" value="Cdd1"/>
</dbReference>
<evidence type="ECO:0000256" key="1">
    <source>
        <dbReference type="SAM" id="MobiDB-lite"/>
    </source>
</evidence>